<feature type="chain" id="PRO_5046020787" description="Secreted protein" evidence="2">
    <location>
        <begin position="25"/>
        <end position="311"/>
    </location>
</feature>
<feature type="signal peptide" evidence="2">
    <location>
        <begin position="1"/>
        <end position="24"/>
    </location>
</feature>
<keyword evidence="4" id="KW-1185">Reference proteome</keyword>
<evidence type="ECO:0000256" key="1">
    <source>
        <dbReference type="SAM" id="MobiDB-lite"/>
    </source>
</evidence>
<dbReference type="EMBL" id="BAAAQM010000075">
    <property type="protein sequence ID" value="GAA2002766.1"/>
    <property type="molecule type" value="Genomic_DNA"/>
</dbReference>
<gene>
    <name evidence="3" type="ORF">GCM10009838_80970</name>
</gene>
<evidence type="ECO:0008006" key="5">
    <source>
        <dbReference type="Google" id="ProtNLM"/>
    </source>
</evidence>
<feature type="region of interest" description="Disordered" evidence="1">
    <location>
        <begin position="31"/>
        <end position="76"/>
    </location>
</feature>
<organism evidence="3 4">
    <name type="scientific">Catenulispora subtropica</name>
    <dbReference type="NCBI Taxonomy" id="450798"/>
    <lineage>
        <taxon>Bacteria</taxon>
        <taxon>Bacillati</taxon>
        <taxon>Actinomycetota</taxon>
        <taxon>Actinomycetes</taxon>
        <taxon>Catenulisporales</taxon>
        <taxon>Catenulisporaceae</taxon>
        <taxon>Catenulispora</taxon>
    </lineage>
</organism>
<evidence type="ECO:0000256" key="2">
    <source>
        <dbReference type="SAM" id="SignalP"/>
    </source>
</evidence>
<proteinExistence type="predicted"/>
<evidence type="ECO:0000313" key="3">
    <source>
        <dbReference type="EMBL" id="GAA2002766.1"/>
    </source>
</evidence>
<reference evidence="4" key="1">
    <citation type="journal article" date="2019" name="Int. J. Syst. Evol. Microbiol.">
        <title>The Global Catalogue of Microorganisms (GCM) 10K type strain sequencing project: providing services to taxonomists for standard genome sequencing and annotation.</title>
        <authorList>
            <consortium name="The Broad Institute Genomics Platform"/>
            <consortium name="The Broad Institute Genome Sequencing Center for Infectious Disease"/>
            <person name="Wu L."/>
            <person name="Ma J."/>
        </authorList>
    </citation>
    <scope>NUCLEOTIDE SEQUENCE [LARGE SCALE GENOMIC DNA]</scope>
    <source>
        <strain evidence="4">JCM 16013</strain>
    </source>
</reference>
<dbReference type="Proteomes" id="UP001499854">
    <property type="component" value="Unassembled WGS sequence"/>
</dbReference>
<name>A0ABP5ER01_9ACTN</name>
<dbReference type="RefSeq" id="WP_344662522.1">
    <property type="nucleotide sequence ID" value="NZ_BAAAQM010000075.1"/>
</dbReference>
<keyword evidence="2" id="KW-0732">Signal</keyword>
<sequence>MRSFKRARTLALIPAVASALVLTACGSSRSHSSMAGMDMKSPASSPSSTPQESPMSSDHSHSMSGMDHGDEPMYMGEGLATSDQGYTFAPTADSVAADGFGFRIVGPDGAPVTAFEPEQTKLMHFYLVRSDLTGFQHVHPTMAADGTWTAPIKAAGPGTYRAYASFIAKGADGKPVALTLSKQVTSPGTAADAPLPAASATAEVDGYTVTVDASKLMAGMAMPLKVSIAKDGKPVTDLEPYLETYAHLTGFHAGDMAMAHLHPEGGPATTANGGPDLDFEATLPKAGQWRMFLQFQTGGTLHTAAVTLNVG</sequence>
<dbReference type="PROSITE" id="PS51257">
    <property type="entry name" value="PROKAR_LIPOPROTEIN"/>
    <property type="match status" value="1"/>
</dbReference>
<comment type="caution">
    <text evidence="3">The sequence shown here is derived from an EMBL/GenBank/DDBJ whole genome shotgun (WGS) entry which is preliminary data.</text>
</comment>
<protein>
    <recommendedName>
        <fullName evidence="5">Secreted protein</fullName>
    </recommendedName>
</protein>
<evidence type="ECO:0000313" key="4">
    <source>
        <dbReference type="Proteomes" id="UP001499854"/>
    </source>
</evidence>
<accession>A0ABP5ER01</accession>
<feature type="compositionally biased region" description="Polar residues" evidence="1">
    <location>
        <begin position="42"/>
        <end position="54"/>
    </location>
</feature>